<gene>
    <name evidence="2" type="ORF">M427DRAFT_47242</name>
</gene>
<evidence type="ECO:0000256" key="1">
    <source>
        <dbReference type="SAM" id="MobiDB-lite"/>
    </source>
</evidence>
<feature type="region of interest" description="Disordered" evidence="1">
    <location>
        <begin position="259"/>
        <end position="282"/>
    </location>
</feature>
<dbReference type="Proteomes" id="UP000070544">
    <property type="component" value="Unassembled WGS sequence"/>
</dbReference>
<name>A0A139A3N5_GONPJ</name>
<evidence type="ECO:0000313" key="3">
    <source>
        <dbReference type="Proteomes" id="UP000070544"/>
    </source>
</evidence>
<sequence>MSPKHDSKSAPKYSDKGVDKQNFELSIVNKNARRGVEGSFGDGVGRQGGELFWETRRGERGSEGNIESAKGIRYDEFMGVPSHRVVMVKWMFQISWGSLTSRQARLIGGNGAYRWEMVVEGEGGAVEGVKRNRRADSVPSACCPRFCDAILTFGGLDDLYWWKKEGPASKMAHALAFVCAVSVALIENCIRFLTESIAISFSRSHYLWCCTCHRATKVPHKHSFWHRVSRAPTSDRPPATSISARCSVLRPTEYLARSPTTGGDITPHKTATRREEISSHGNRSEAVRGVQWACRWPKSGWQARRWPGDGEGGGRSVTMVPASHPSQPSHHLTGFVWCFVACGA</sequence>
<protein>
    <submittedName>
        <fullName evidence="2">Uncharacterized protein</fullName>
    </submittedName>
</protein>
<reference evidence="2 3" key="1">
    <citation type="journal article" date="2015" name="Genome Biol. Evol.">
        <title>Phylogenomic analyses indicate that early fungi evolved digesting cell walls of algal ancestors of land plants.</title>
        <authorList>
            <person name="Chang Y."/>
            <person name="Wang S."/>
            <person name="Sekimoto S."/>
            <person name="Aerts A.L."/>
            <person name="Choi C."/>
            <person name="Clum A."/>
            <person name="LaButti K.M."/>
            <person name="Lindquist E.A."/>
            <person name="Yee Ngan C."/>
            <person name="Ohm R.A."/>
            <person name="Salamov A.A."/>
            <person name="Grigoriev I.V."/>
            <person name="Spatafora J.W."/>
            <person name="Berbee M.L."/>
        </authorList>
    </citation>
    <scope>NUCLEOTIDE SEQUENCE [LARGE SCALE GENOMIC DNA]</scope>
    <source>
        <strain evidence="2 3">JEL478</strain>
    </source>
</reference>
<organism evidence="2 3">
    <name type="scientific">Gonapodya prolifera (strain JEL478)</name>
    <name type="common">Monoblepharis prolifera</name>
    <dbReference type="NCBI Taxonomy" id="1344416"/>
    <lineage>
        <taxon>Eukaryota</taxon>
        <taxon>Fungi</taxon>
        <taxon>Fungi incertae sedis</taxon>
        <taxon>Chytridiomycota</taxon>
        <taxon>Chytridiomycota incertae sedis</taxon>
        <taxon>Monoblepharidomycetes</taxon>
        <taxon>Monoblepharidales</taxon>
        <taxon>Gonapodyaceae</taxon>
        <taxon>Gonapodya</taxon>
    </lineage>
</organism>
<feature type="compositionally biased region" description="Basic and acidic residues" evidence="1">
    <location>
        <begin position="272"/>
        <end position="282"/>
    </location>
</feature>
<accession>A0A139A3N5</accession>
<dbReference type="EMBL" id="KQ965803">
    <property type="protein sequence ID" value="KXS11391.1"/>
    <property type="molecule type" value="Genomic_DNA"/>
</dbReference>
<dbReference type="AlphaFoldDB" id="A0A139A3N5"/>
<keyword evidence="3" id="KW-1185">Reference proteome</keyword>
<evidence type="ECO:0000313" key="2">
    <source>
        <dbReference type="EMBL" id="KXS11391.1"/>
    </source>
</evidence>
<proteinExistence type="predicted"/>